<evidence type="ECO:0000259" key="5">
    <source>
        <dbReference type="PROSITE" id="PS51464"/>
    </source>
</evidence>
<dbReference type="InterPro" id="IPR047640">
    <property type="entry name" value="RpiR-like"/>
</dbReference>
<sequence length="284" mass="31597">MKNKRQTCLDQVRRNYPKFSVTERKIADYILRNPNQIIHSSINQLAEDLHVADSTVFRFCKRIGYKGYQAMKIALASEVVSSLQDIHEKVDQGDSVETVASKVFRSNMNALEETLQIIDEEEVQKAVKSLTNARFVHFFGTGGSNVVAFDAYHKFVRTGIAVQAVSDTHMQLMAASQLEEGDCAILISHSGSSKDIIHILNVLKEKNVTTIAITNFAKSTLSAAADIALYTSSGETDFRAEAFSSRIAQLSLLDLLYVNVLMEKGEAGQEAIRNMREAMTVKRI</sequence>
<dbReference type="InterPro" id="IPR035472">
    <property type="entry name" value="RpiR-like_SIS"/>
</dbReference>
<proteinExistence type="predicted"/>
<evidence type="ECO:0000313" key="7">
    <source>
        <dbReference type="Proteomes" id="UP000831537"/>
    </source>
</evidence>
<dbReference type="InterPro" id="IPR046348">
    <property type="entry name" value="SIS_dom_sf"/>
</dbReference>
<dbReference type="PANTHER" id="PTHR30514:SF1">
    <property type="entry name" value="HTH-TYPE TRANSCRIPTIONAL REGULATOR HEXR-RELATED"/>
    <property type="match status" value="1"/>
</dbReference>
<organism evidence="6 7">
    <name type="scientific">Gracilibacillus salinarum</name>
    <dbReference type="NCBI Taxonomy" id="2932255"/>
    <lineage>
        <taxon>Bacteria</taxon>
        <taxon>Bacillati</taxon>
        <taxon>Bacillota</taxon>
        <taxon>Bacilli</taxon>
        <taxon>Bacillales</taxon>
        <taxon>Bacillaceae</taxon>
        <taxon>Gracilibacillus</taxon>
    </lineage>
</organism>
<dbReference type="PROSITE" id="PS51071">
    <property type="entry name" value="HTH_RPIR"/>
    <property type="match status" value="1"/>
</dbReference>
<keyword evidence="3" id="KW-0804">Transcription</keyword>
<dbReference type="Proteomes" id="UP000831537">
    <property type="component" value="Chromosome"/>
</dbReference>
<dbReference type="SUPFAM" id="SSF53697">
    <property type="entry name" value="SIS domain"/>
    <property type="match status" value="1"/>
</dbReference>
<feature type="domain" description="HTH rpiR-type" evidence="4">
    <location>
        <begin position="6"/>
        <end position="82"/>
    </location>
</feature>
<dbReference type="SUPFAM" id="SSF46689">
    <property type="entry name" value="Homeodomain-like"/>
    <property type="match status" value="1"/>
</dbReference>
<name>A0ABY4GID2_9BACI</name>
<reference evidence="6 7" key="1">
    <citation type="submission" date="2022-04" db="EMBL/GenBank/DDBJ databases">
        <title>Gracilibacillus sp. isolated from saltern.</title>
        <authorList>
            <person name="Won M."/>
            <person name="Lee C.-M."/>
            <person name="Woen H.-Y."/>
            <person name="Kwon S.-W."/>
        </authorList>
    </citation>
    <scope>NUCLEOTIDE SEQUENCE [LARGE SCALE GENOMIC DNA]</scope>
    <source>
        <strain evidence="6 7">SSPM10-3</strain>
    </source>
</reference>
<keyword evidence="1" id="KW-0805">Transcription regulation</keyword>
<dbReference type="Pfam" id="PF01418">
    <property type="entry name" value="HTH_6"/>
    <property type="match status" value="1"/>
</dbReference>
<gene>
    <name evidence="6" type="ORF">MUN87_15530</name>
</gene>
<keyword evidence="2" id="KW-0238">DNA-binding</keyword>
<dbReference type="InterPro" id="IPR009057">
    <property type="entry name" value="Homeodomain-like_sf"/>
</dbReference>
<dbReference type="InterPro" id="IPR001347">
    <property type="entry name" value="SIS_dom"/>
</dbReference>
<dbReference type="InterPro" id="IPR000281">
    <property type="entry name" value="HTH_RpiR"/>
</dbReference>
<dbReference type="Gene3D" id="1.10.10.10">
    <property type="entry name" value="Winged helix-like DNA-binding domain superfamily/Winged helix DNA-binding domain"/>
    <property type="match status" value="1"/>
</dbReference>
<dbReference type="Gene3D" id="3.40.50.10490">
    <property type="entry name" value="Glucose-6-phosphate isomerase like protein, domain 1"/>
    <property type="match status" value="1"/>
</dbReference>
<evidence type="ECO:0000259" key="4">
    <source>
        <dbReference type="PROSITE" id="PS51071"/>
    </source>
</evidence>
<dbReference type="InterPro" id="IPR036388">
    <property type="entry name" value="WH-like_DNA-bd_sf"/>
</dbReference>
<dbReference type="RefSeq" id="WP_244741494.1">
    <property type="nucleotide sequence ID" value="NZ_CP095071.1"/>
</dbReference>
<evidence type="ECO:0000256" key="3">
    <source>
        <dbReference type="ARBA" id="ARBA00023163"/>
    </source>
</evidence>
<dbReference type="Pfam" id="PF01380">
    <property type="entry name" value="SIS"/>
    <property type="match status" value="1"/>
</dbReference>
<evidence type="ECO:0000256" key="2">
    <source>
        <dbReference type="ARBA" id="ARBA00023125"/>
    </source>
</evidence>
<dbReference type="EMBL" id="CP095071">
    <property type="protein sequence ID" value="UOQ84116.1"/>
    <property type="molecule type" value="Genomic_DNA"/>
</dbReference>
<dbReference type="PROSITE" id="PS51464">
    <property type="entry name" value="SIS"/>
    <property type="match status" value="1"/>
</dbReference>
<evidence type="ECO:0000313" key="6">
    <source>
        <dbReference type="EMBL" id="UOQ84116.1"/>
    </source>
</evidence>
<protein>
    <submittedName>
        <fullName evidence="6">MurR/RpiR family transcriptional regulator</fullName>
    </submittedName>
</protein>
<dbReference type="CDD" id="cd05013">
    <property type="entry name" value="SIS_RpiR"/>
    <property type="match status" value="1"/>
</dbReference>
<accession>A0ABY4GID2</accession>
<dbReference type="PANTHER" id="PTHR30514">
    <property type="entry name" value="GLUCOKINASE"/>
    <property type="match status" value="1"/>
</dbReference>
<evidence type="ECO:0000256" key="1">
    <source>
        <dbReference type="ARBA" id="ARBA00023015"/>
    </source>
</evidence>
<feature type="domain" description="SIS" evidence="5">
    <location>
        <begin position="126"/>
        <end position="266"/>
    </location>
</feature>
<keyword evidence="7" id="KW-1185">Reference proteome</keyword>